<dbReference type="Proteomes" id="UP000469558">
    <property type="component" value="Unassembled WGS sequence"/>
</dbReference>
<keyword evidence="1" id="KW-0596">Phosphopantetheine</keyword>
<comment type="caution">
    <text evidence="4">The sequence shown here is derived from an EMBL/GenBank/DDBJ whole genome shotgun (WGS) entry which is preliminary data.</text>
</comment>
<accession>A0A8T9BZX6</accession>
<feature type="domain" description="AMP-dependent synthetase/ligase" evidence="3">
    <location>
        <begin position="39"/>
        <end position="349"/>
    </location>
</feature>
<dbReference type="InterPro" id="IPR020845">
    <property type="entry name" value="AMP-binding_CS"/>
</dbReference>
<dbReference type="SUPFAM" id="SSF56801">
    <property type="entry name" value="Acetyl-CoA synthetase-like"/>
    <property type="match status" value="1"/>
</dbReference>
<proteinExistence type="predicted"/>
<gene>
    <name evidence="4" type="primary">FUB8_9</name>
    <name evidence="4" type="ORF">LSUE1_G006638</name>
</gene>
<dbReference type="PROSITE" id="PS00455">
    <property type="entry name" value="AMP_BINDING"/>
    <property type="match status" value="1"/>
</dbReference>
<protein>
    <submittedName>
        <fullName evidence="4">Non-canonical non-ribosomal peptide synthetase</fullName>
    </submittedName>
</protein>
<keyword evidence="2" id="KW-0597">Phosphoprotein</keyword>
<dbReference type="OrthoDB" id="429813at2759"/>
<dbReference type="Pfam" id="PF00501">
    <property type="entry name" value="AMP-binding"/>
    <property type="match status" value="1"/>
</dbReference>
<dbReference type="InterPro" id="IPR051414">
    <property type="entry name" value="Adenylate-forming_Reductase"/>
</dbReference>
<sequence>MADGTTTRFGERLIGRLIDQYAVNDPTRVWASMPVDNDDLSRGFQDISYRQFANAINQATWWLKEQLETNDIQSDTFAYAGPKDLRYPIIAVAALKLGKRLLLCSPFATVAAQNHLLSSTKSGVYFHAKELGPLIRSVVSEDSKMSTIKVPEQNDWLFGSTAADFPYTKTWEEAYADQWLIFHTSGTTGLPKPIVYTNWMMGSFDAAHLMPAFYEETMNEQLGRKRFYVSMPTLHFVGMAAALQWTTFLDMILVISPPTNTTADQIIQTLQQSKARGAVVVPSQITDVLRMPSGLETLRNLDYIYFAGAPLPKPVAEKLLGHTKIQPAMGTTESGAYFIEIRNEDDWEYYRFRDGMGIQMVQRTDTLYELIFKRQSQFARWQQIFHVHPDLDEFSTKDLWSMHPTRPNLWRYGGRADDLVNFTHGESLYATPLEETIQEHPDVRTAIVGGEGRSRPFVLIEFVDGTPAAKSGSEAKVDAVWPYIERANGRCADVVKLAKQRVIFTDPARPLPRTAKDTVLRTSAIALYEDQINHLYTA</sequence>
<evidence type="ECO:0000256" key="2">
    <source>
        <dbReference type="ARBA" id="ARBA00022553"/>
    </source>
</evidence>
<dbReference type="EMBL" id="QGMK01001515">
    <property type="protein sequence ID" value="TVY67541.1"/>
    <property type="molecule type" value="Genomic_DNA"/>
</dbReference>
<dbReference type="AlphaFoldDB" id="A0A8T9BZX6"/>
<evidence type="ECO:0000256" key="1">
    <source>
        <dbReference type="ARBA" id="ARBA00022450"/>
    </source>
</evidence>
<dbReference type="PANTHER" id="PTHR43439">
    <property type="entry name" value="PHENYLACETATE-COENZYME A LIGASE"/>
    <property type="match status" value="1"/>
</dbReference>
<dbReference type="PANTHER" id="PTHR43439:SF2">
    <property type="entry name" value="ENZYME, PUTATIVE (JCVI)-RELATED"/>
    <property type="match status" value="1"/>
</dbReference>
<dbReference type="Pfam" id="PF23562">
    <property type="entry name" value="AMP-binding_C_3"/>
    <property type="match status" value="1"/>
</dbReference>
<dbReference type="InterPro" id="IPR042099">
    <property type="entry name" value="ANL_N_sf"/>
</dbReference>
<name>A0A8T9BZX6_9HELO</name>
<evidence type="ECO:0000259" key="3">
    <source>
        <dbReference type="Pfam" id="PF00501"/>
    </source>
</evidence>
<organism evidence="4 5">
    <name type="scientific">Lachnellula suecica</name>
    <dbReference type="NCBI Taxonomy" id="602035"/>
    <lineage>
        <taxon>Eukaryota</taxon>
        <taxon>Fungi</taxon>
        <taxon>Dikarya</taxon>
        <taxon>Ascomycota</taxon>
        <taxon>Pezizomycotina</taxon>
        <taxon>Leotiomycetes</taxon>
        <taxon>Helotiales</taxon>
        <taxon>Lachnaceae</taxon>
        <taxon>Lachnellula</taxon>
    </lineage>
</organism>
<reference evidence="4 5" key="1">
    <citation type="submission" date="2018-05" db="EMBL/GenBank/DDBJ databases">
        <title>Genome sequencing and assembly of the regulated plant pathogen Lachnellula willkommii and related sister species for the development of diagnostic species identification markers.</title>
        <authorList>
            <person name="Giroux E."/>
            <person name="Bilodeau G."/>
        </authorList>
    </citation>
    <scope>NUCLEOTIDE SEQUENCE [LARGE SCALE GENOMIC DNA]</scope>
    <source>
        <strain evidence="4 5">CBS 268.59</strain>
    </source>
</reference>
<dbReference type="InterPro" id="IPR000873">
    <property type="entry name" value="AMP-dep_synth/lig_dom"/>
</dbReference>
<evidence type="ECO:0000313" key="5">
    <source>
        <dbReference type="Proteomes" id="UP000469558"/>
    </source>
</evidence>
<evidence type="ECO:0000313" key="4">
    <source>
        <dbReference type="EMBL" id="TVY67541.1"/>
    </source>
</evidence>
<dbReference type="Gene3D" id="3.40.50.12780">
    <property type="entry name" value="N-terminal domain of ligase-like"/>
    <property type="match status" value="1"/>
</dbReference>
<keyword evidence="5" id="KW-1185">Reference proteome</keyword>